<dbReference type="InterPro" id="IPR008969">
    <property type="entry name" value="CarboxyPept-like_regulatory"/>
</dbReference>
<dbReference type="RefSeq" id="WP_111447179.1">
    <property type="nucleotide sequence ID" value="NZ_QKZK01000056.1"/>
</dbReference>
<keyword evidence="2" id="KW-0472">Membrane</keyword>
<sequence length="436" mass="48559">MTSTGSNHQKGLHRLLRDMDENPFAGHEMPSDDDAADAERRFDEDARQGLSSLQDEELAFDVHDLRQRLRSRKASRWMPLLLKAAGVLLLLAIPSLLFWMVVRVTRQPQLADNRPPVAIRVDSVAPIVLDPAEVPELHDEELDLSREVVAKSEKPVTMKQIAKNLSPMHDDVIELDVVVDEDLEMDAELQALIEKVRVQQNESFKTFNSQNGGIRRTIPSSPVIQEVRPIIGQVFDEQGLPIPGVAVVIKGSSQGTITNMDGEFVLPPIDDKDSAQVLLSFIGYETKEAVLTNQHDNEVQLSPSLLALDEVVVAGYGSQRKKSLFSSQSLNKVEAEADVFVPAVPPIPMDRYVEQIETNLVYPSVGTGKKVTLWVVLTLSSTGQVTVKEVQKSPDEAYRAEVERVLRELPLWKPATRDGVAVEDEQKIKLTFYPAR</sequence>
<dbReference type="OrthoDB" id="1522859at2"/>
<reference evidence="3 4" key="1">
    <citation type="submission" date="2018-06" db="EMBL/GenBank/DDBJ databases">
        <title>Genomic Encyclopedia of Archaeal and Bacterial Type Strains, Phase II (KMG-II): from individual species to whole genera.</title>
        <authorList>
            <person name="Goeker M."/>
        </authorList>
    </citation>
    <scope>NUCLEOTIDE SEQUENCE [LARGE SCALE GENOMIC DNA]</scope>
    <source>
        <strain evidence="3 4">DSM 6779</strain>
    </source>
</reference>
<dbReference type="GO" id="GO:0004180">
    <property type="term" value="F:carboxypeptidase activity"/>
    <property type="evidence" value="ECO:0007669"/>
    <property type="project" value="UniProtKB-KW"/>
</dbReference>
<dbReference type="Gene3D" id="2.60.40.1120">
    <property type="entry name" value="Carboxypeptidase-like, regulatory domain"/>
    <property type="match status" value="1"/>
</dbReference>
<evidence type="ECO:0000313" key="3">
    <source>
        <dbReference type="EMBL" id="PZX10297.1"/>
    </source>
</evidence>
<name>A0A2W7MVY9_9BACT</name>
<keyword evidence="2" id="KW-0812">Transmembrane</keyword>
<gene>
    <name evidence="3" type="ORF">LX69_03412</name>
</gene>
<keyword evidence="2" id="KW-1133">Transmembrane helix</keyword>
<dbReference type="Proteomes" id="UP000249239">
    <property type="component" value="Unassembled WGS sequence"/>
</dbReference>
<dbReference type="Gene3D" id="3.30.1150.10">
    <property type="match status" value="1"/>
</dbReference>
<keyword evidence="3" id="KW-0121">Carboxypeptidase</keyword>
<dbReference type="Pfam" id="PF13715">
    <property type="entry name" value="CarbopepD_reg_2"/>
    <property type="match status" value="1"/>
</dbReference>
<organism evidence="3 4">
    <name type="scientific">Breznakibacter xylanolyticus</name>
    <dbReference type="NCBI Taxonomy" id="990"/>
    <lineage>
        <taxon>Bacteria</taxon>
        <taxon>Pseudomonadati</taxon>
        <taxon>Bacteroidota</taxon>
        <taxon>Bacteroidia</taxon>
        <taxon>Marinilabiliales</taxon>
        <taxon>Marinilabiliaceae</taxon>
        <taxon>Breznakibacter</taxon>
    </lineage>
</organism>
<proteinExistence type="predicted"/>
<feature type="transmembrane region" description="Helical" evidence="2">
    <location>
        <begin position="80"/>
        <end position="102"/>
    </location>
</feature>
<evidence type="ECO:0000256" key="1">
    <source>
        <dbReference type="SAM" id="MobiDB-lite"/>
    </source>
</evidence>
<dbReference type="AlphaFoldDB" id="A0A2W7MVY9"/>
<keyword evidence="3" id="KW-0378">Hydrolase</keyword>
<keyword evidence="3" id="KW-0645">Protease</keyword>
<dbReference type="SUPFAM" id="SSF74653">
    <property type="entry name" value="TolA/TonB C-terminal domain"/>
    <property type="match status" value="1"/>
</dbReference>
<dbReference type="SUPFAM" id="SSF49464">
    <property type="entry name" value="Carboxypeptidase regulatory domain-like"/>
    <property type="match status" value="1"/>
</dbReference>
<evidence type="ECO:0000313" key="4">
    <source>
        <dbReference type="Proteomes" id="UP000249239"/>
    </source>
</evidence>
<feature type="region of interest" description="Disordered" evidence="1">
    <location>
        <begin position="1"/>
        <end position="39"/>
    </location>
</feature>
<evidence type="ECO:0000256" key="2">
    <source>
        <dbReference type="SAM" id="Phobius"/>
    </source>
</evidence>
<keyword evidence="4" id="KW-1185">Reference proteome</keyword>
<comment type="caution">
    <text evidence="3">The sequence shown here is derived from an EMBL/GenBank/DDBJ whole genome shotgun (WGS) entry which is preliminary data.</text>
</comment>
<dbReference type="EMBL" id="QKZK01000056">
    <property type="protein sequence ID" value="PZX10297.1"/>
    <property type="molecule type" value="Genomic_DNA"/>
</dbReference>
<protein>
    <submittedName>
        <fullName evidence="3">Carboxypeptidase-like protein</fullName>
    </submittedName>
</protein>
<accession>A0A2W7MVY9</accession>